<dbReference type="AlphaFoldDB" id="A0AAN6YGT6"/>
<gene>
    <name evidence="2" type="ORF">QBC37DRAFT_383508</name>
</gene>
<protein>
    <submittedName>
        <fullName evidence="2">Uncharacterized protein</fullName>
    </submittedName>
</protein>
<sequence length="153" mass="16457">MQLPAVLTTLLATATLISATPSSKLSKRCSPRYDPDLARGYYPPAPCWQTFDPSCTAFLAQGTEQTVNANRKAVVVFGVSTYCAAEIAEELAREKDGRKNYGWTKTHGQLTYVDGGILVISNMTDAAVARYQKLTYLGPPWGTAGSGGTNWAS</sequence>
<comment type="caution">
    <text evidence="2">The sequence shown here is derived from an EMBL/GenBank/DDBJ whole genome shotgun (WGS) entry which is preliminary data.</text>
</comment>
<dbReference type="Proteomes" id="UP001301769">
    <property type="component" value="Unassembled WGS sequence"/>
</dbReference>
<accession>A0AAN6YGT6</accession>
<evidence type="ECO:0000313" key="2">
    <source>
        <dbReference type="EMBL" id="KAK4218325.1"/>
    </source>
</evidence>
<evidence type="ECO:0000313" key="3">
    <source>
        <dbReference type="Proteomes" id="UP001301769"/>
    </source>
</evidence>
<keyword evidence="3" id="KW-1185">Reference proteome</keyword>
<evidence type="ECO:0000256" key="1">
    <source>
        <dbReference type="SAM" id="SignalP"/>
    </source>
</evidence>
<dbReference type="EMBL" id="MU858053">
    <property type="protein sequence ID" value="KAK4218325.1"/>
    <property type="molecule type" value="Genomic_DNA"/>
</dbReference>
<organism evidence="2 3">
    <name type="scientific">Rhypophila decipiens</name>
    <dbReference type="NCBI Taxonomy" id="261697"/>
    <lineage>
        <taxon>Eukaryota</taxon>
        <taxon>Fungi</taxon>
        <taxon>Dikarya</taxon>
        <taxon>Ascomycota</taxon>
        <taxon>Pezizomycotina</taxon>
        <taxon>Sordariomycetes</taxon>
        <taxon>Sordariomycetidae</taxon>
        <taxon>Sordariales</taxon>
        <taxon>Naviculisporaceae</taxon>
        <taxon>Rhypophila</taxon>
    </lineage>
</organism>
<feature type="signal peptide" evidence="1">
    <location>
        <begin position="1"/>
        <end position="19"/>
    </location>
</feature>
<reference evidence="2" key="2">
    <citation type="submission" date="2023-05" db="EMBL/GenBank/DDBJ databases">
        <authorList>
            <consortium name="Lawrence Berkeley National Laboratory"/>
            <person name="Steindorff A."/>
            <person name="Hensen N."/>
            <person name="Bonometti L."/>
            <person name="Westerberg I."/>
            <person name="Brannstrom I.O."/>
            <person name="Guillou S."/>
            <person name="Cros-Aarteil S."/>
            <person name="Calhoun S."/>
            <person name="Haridas S."/>
            <person name="Kuo A."/>
            <person name="Mondo S."/>
            <person name="Pangilinan J."/>
            <person name="Riley R."/>
            <person name="Labutti K."/>
            <person name="Andreopoulos B."/>
            <person name="Lipzen A."/>
            <person name="Chen C."/>
            <person name="Yanf M."/>
            <person name="Daum C."/>
            <person name="Ng V."/>
            <person name="Clum A."/>
            <person name="Ohm R."/>
            <person name="Martin F."/>
            <person name="Silar P."/>
            <person name="Natvig D."/>
            <person name="Lalanne C."/>
            <person name="Gautier V."/>
            <person name="Ament-Velasquez S.L."/>
            <person name="Kruys A."/>
            <person name="Hutchinson M.I."/>
            <person name="Powell A.J."/>
            <person name="Barry K."/>
            <person name="Miller A.N."/>
            <person name="Grigoriev I.V."/>
            <person name="Debuchy R."/>
            <person name="Gladieux P."/>
            <person name="Thoren M.H."/>
            <person name="Johannesson H."/>
        </authorList>
    </citation>
    <scope>NUCLEOTIDE SEQUENCE</scope>
    <source>
        <strain evidence="2">PSN293</strain>
    </source>
</reference>
<reference evidence="2" key="1">
    <citation type="journal article" date="2023" name="Mol. Phylogenet. Evol.">
        <title>Genome-scale phylogeny and comparative genomics of the fungal order Sordariales.</title>
        <authorList>
            <person name="Hensen N."/>
            <person name="Bonometti L."/>
            <person name="Westerberg I."/>
            <person name="Brannstrom I.O."/>
            <person name="Guillou S."/>
            <person name="Cros-Aarteil S."/>
            <person name="Calhoun S."/>
            <person name="Haridas S."/>
            <person name="Kuo A."/>
            <person name="Mondo S."/>
            <person name="Pangilinan J."/>
            <person name="Riley R."/>
            <person name="LaButti K."/>
            <person name="Andreopoulos B."/>
            <person name="Lipzen A."/>
            <person name="Chen C."/>
            <person name="Yan M."/>
            <person name="Daum C."/>
            <person name="Ng V."/>
            <person name="Clum A."/>
            <person name="Steindorff A."/>
            <person name="Ohm R.A."/>
            <person name="Martin F."/>
            <person name="Silar P."/>
            <person name="Natvig D.O."/>
            <person name="Lalanne C."/>
            <person name="Gautier V."/>
            <person name="Ament-Velasquez S.L."/>
            <person name="Kruys A."/>
            <person name="Hutchinson M.I."/>
            <person name="Powell A.J."/>
            <person name="Barry K."/>
            <person name="Miller A.N."/>
            <person name="Grigoriev I.V."/>
            <person name="Debuchy R."/>
            <person name="Gladieux P."/>
            <person name="Hiltunen Thoren M."/>
            <person name="Johannesson H."/>
        </authorList>
    </citation>
    <scope>NUCLEOTIDE SEQUENCE</scope>
    <source>
        <strain evidence="2">PSN293</strain>
    </source>
</reference>
<proteinExistence type="predicted"/>
<name>A0AAN6YGT6_9PEZI</name>
<feature type="chain" id="PRO_5042840896" evidence="1">
    <location>
        <begin position="20"/>
        <end position="153"/>
    </location>
</feature>
<keyword evidence="1" id="KW-0732">Signal</keyword>